<dbReference type="EMBL" id="LQPY01000037">
    <property type="protein sequence ID" value="ORX00245.1"/>
    <property type="molecule type" value="Genomic_DNA"/>
</dbReference>
<dbReference type="Proteomes" id="UP000028880">
    <property type="component" value="Unassembled WGS sequence"/>
</dbReference>
<organism evidence="3">
    <name type="scientific">Mycobacterium triplex</name>
    <dbReference type="NCBI Taxonomy" id="47839"/>
    <lineage>
        <taxon>Bacteria</taxon>
        <taxon>Bacillati</taxon>
        <taxon>Actinomycetota</taxon>
        <taxon>Actinomycetes</taxon>
        <taxon>Mycobacteriales</taxon>
        <taxon>Mycobacteriaceae</taxon>
        <taxon>Mycobacterium</taxon>
        <taxon>Mycobacterium simiae complex</taxon>
    </lineage>
</organism>
<dbReference type="GO" id="GO:0016627">
    <property type="term" value="F:oxidoreductase activity, acting on the CH-CH group of donors"/>
    <property type="evidence" value="ECO:0007669"/>
    <property type="project" value="TreeGrafter"/>
</dbReference>
<accession>A0A024K3I7</accession>
<dbReference type="InterPro" id="IPR011576">
    <property type="entry name" value="Pyridox_Oxase_N"/>
</dbReference>
<reference evidence="3" key="1">
    <citation type="journal article" date="2014" name="Genome Announc.">
        <title>Draft Genome Sequence of Mycobacterium triplex DSM 44626.</title>
        <authorList>
            <person name="Sassi M."/>
            <person name="Croce O."/>
            <person name="Robert C."/>
            <person name="Raoult D."/>
            <person name="Drancourt M."/>
        </authorList>
    </citation>
    <scope>NUCLEOTIDE SEQUENCE [LARGE SCALE GENOMIC DNA]</scope>
    <source>
        <strain evidence="3">DSM 44626</strain>
    </source>
</reference>
<keyword evidence="5" id="KW-1185">Reference proteome</keyword>
<dbReference type="HOGENOM" id="CLU_123922_0_1_11"/>
<dbReference type="NCBIfam" id="TIGR03618">
    <property type="entry name" value="Rv1155_F420"/>
    <property type="match status" value="1"/>
</dbReference>
<keyword evidence="1" id="KW-0560">Oxidoreductase</keyword>
<reference evidence="3" key="2">
    <citation type="submission" date="2014-04" db="EMBL/GenBank/DDBJ databases">
        <authorList>
            <person name="Urmite Genomes U."/>
        </authorList>
    </citation>
    <scope>NUCLEOTIDE SEQUENCE</scope>
    <source>
        <strain evidence="3">DSM 44626</strain>
    </source>
</reference>
<evidence type="ECO:0000313" key="3">
    <source>
        <dbReference type="EMBL" id="CDO90127.1"/>
    </source>
</evidence>
<evidence type="ECO:0000256" key="1">
    <source>
        <dbReference type="ARBA" id="ARBA00023002"/>
    </source>
</evidence>
<dbReference type="Pfam" id="PF01243">
    <property type="entry name" value="PNPOx_N"/>
    <property type="match status" value="1"/>
</dbReference>
<evidence type="ECO:0000313" key="5">
    <source>
        <dbReference type="Proteomes" id="UP000193710"/>
    </source>
</evidence>
<dbReference type="Gene3D" id="2.30.110.10">
    <property type="entry name" value="Electron Transport, Fmn-binding Protein, Chain A"/>
    <property type="match status" value="1"/>
</dbReference>
<dbReference type="FunFam" id="2.30.110.10:FF:000006">
    <property type="entry name" value="PPOX class F420-dependent enzyme"/>
    <property type="match status" value="1"/>
</dbReference>
<dbReference type="InterPro" id="IPR052019">
    <property type="entry name" value="F420H2_bilvrd_red/Heme_oxyg"/>
</dbReference>
<sequence length="147" mass="16264">MGRQVFDDKLLALIAGNSLGVLATIKGDGRPQLSNVSYHFDPRELVIRVSITEPRAKTRNLRRDPRASILVDSDDGWSYAVAEGTAELTPPAAAPDDDTVEALIALYRNIAGEHPDWDEYRQAMVTDRRVVLTLPISHLYGMPPGKR</sequence>
<protein>
    <submittedName>
        <fullName evidence="3">Pyridoxamine 5'-phosphate oxidase</fullName>
    </submittedName>
    <submittedName>
        <fullName evidence="4">Pyridoxine 5'-phosphate oxidase</fullName>
    </submittedName>
</protein>
<gene>
    <name evidence="4" type="ORF">AWC29_27195</name>
    <name evidence="3" type="ORF">BN973_04520</name>
</gene>
<dbReference type="STRING" id="47839.BN973_04520"/>
<dbReference type="GO" id="GO:0070967">
    <property type="term" value="F:coenzyme F420 binding"/>
    <property type="evidence" value="ECO:0007669"/>
    <property type="project" value="TreeGrafter"/>
</dbReference>
<dbReference type="PANTHER" id="PTHR35176">
    <property type="entry name" value="HEME OXYGENASE HI_0854-RELATED"/>
    <property type="match status" value="1"/>
</dbReference>
<dbReference type="InterPro" id="IPR012349">
    <property type="entry name" value="Split_barrel_FMN-bd"/>
</dbReference>
<feature type="domain" description="Pyridoxamine 5'-phosphate oxidase N-terminal" evidence="2">
    <location>
        <begin position="6"/>
        <end position="131"/>
    </location>
</feature>
<evidence type="ECO:0000313" key="4">
    <source>
        <dbReference type="EMBL" id="ORX00245.1"/>
    </source>
</evidence>
<dbReference type="InterPro" id="IPR019920">
    <property type="entry name" value="F420-binding_dom_put"/>
</dbReference>
<dbReference type="SUPFAM" id="SSF50475">
    <property type="entry name" value="FMN-binding split barrel"/>
    <property type="match status" value="1"/>
</dbReference>
<dbReference type="RefSeq" id="WP_036470903.1">
    <property type="nucleotide sequence ID" value="NZ_HG964446.1"/>
</dbReference>
<dbReference type="EMBL" id="HG964446">
    <property type="protein sequence ID" value="CDO90127.1"/>
    <property type="molecule type" value="Genomic_DNA"/>
</dbReference>
<dbReference type="AlphaFoldDB" id="A0A024K3I7"/>
<evidence type="ECO:0000259" key="2">
    <source>
        <dbReference type="Pfam" id="PF01243"/>
    </source>
</evidence>
<dbReference type="eggNOG" id="COG3467">
    <property type="taxonomic scope" value="Bacteria"/>
</dbReference>
<reference evidence="4 5" key="3">
    <citation type="submission" date="2016-01" db="EMBL/GenBank/DDBJ databases">
        <title>The new phylogeny of the genus Mycobacterium.</title>
        <authorList>
            <person name="Tarcisio F."/>
            <person name="Conor M."/>
            <person name="Antonella G."/>
            <person name="Elisabetta G."/>
            <person name="Giulia F.S."/>
            <person name="Sara T."/>
            <person name="Anna F."/>
            <person name="Clotilde B."/>
            <person name="Roberto B."/>
            <person name="Veronica D.S."/>
            <person name="Fabio R."/>
            <person name="Monica P."/>
            <person name="Olivier J."/>
            <person name="Enrico T."/>
            <person name="Nicola S."/>
        </authorList>
    </citation>
    <scope>NUCLEOTIDE SEQUENCE [LARGE SCALE GENOMIC DNA]</scope>
    <source>
        <strain evidence="4 5">DSM 44626</strain>
    </source>
</reference>
<proteinExistence type="predicted"/>
<dbReference type="PANTHER" id="PTHR35176:SF2">
    <property type="entry name" value="F420H(2)-DEPENDENT REDUCTASE RV1155"/>
    <property type="match status" value="1"/>
</dbReference>
<name>A0A024K3I7_9MYCO</name>
<dbReference type="Proteomes" id="UP000193710">
    <property type="component" value="Unassembled WGS sequence"/>
</dbReference>
<dbReference type="GO" id="GO:0005829">
    <property type="term" value="C:cytosol"/>
    <property type="evidence" value="ECO:0007669"/>
    <property type="project" value="TreeGrafter"/>
</dbReference>
<dbReference type="OrthoDB" id="1094370at2"/>